<accession>A0A1X7EE47</accession>
<dbReference type="RefSeq" id="WP_085227475.1">
    <property type="nucleotide sequence ID" value="NZ_BSQD01000004.1"/>
</dbReference>
<gene>
    <name evidence="1" type="ORF">SAMN06295900_105230</name>
</gene>
<proteinExistence type="predicted"/>
<evidence type="ECO:0000313" key="1">
    <source>
        <dbReference type="EMBL" id="SMF31938.1"/>
    </source>
</evidence>
<dbReference type="Proteomes" id="UP000192911">
    <property type="component" value="Unassembled WGS sequence"/>
</dbReference>
<dbReference type="EMBL" id="FXAH01000005">
    <property type="protein sequence ID" value="SMF31938.1"/>
    <property type="molecule type" value="Genomic_DNA"/>
</dbReference>
<evidence type="ECO:0000313" key="2">
    <source>
        <dbReference type="Proteomes" id="UP000192911"/>
    </source>
</evidence>
<dbReference type="OrthoDB" id="9103915at2"/>
<dbReference type="AlphaFoldDB" id="A0A1X7EE47"/>
<organism evidence="1 2">
    <name type="scientific">Trinickia caryophylli</name>
    <name type="common">Paraburkholderia caryophylli</name>
    <dbReference type="NCBI Taxonomy" id="28094"/>
    <lineage>
        <taxon>Bacteria</taxon>
        <taxon>Pseudomonadati</taxon>
        <taxon>Pseudomonadota</taxon>
        <taxon>Betaproteobacteria</taxon>
        <taxon>Burkholderiales</taxon>
        <taxon>Burkholderiaceae</taxon>
        <taxon>Trinickia</taxon>
    </lineage>
</organism>
<evidence type="ECO:0008006" key="3">
    <source>
        <dbReference type="Google" id="ProtNLM"/>
    </source>
</evidence>
<reference evidence="2" key="1">
    <citation type="submission" date="2017-04" db="EMBL/GenBank/DDBJ databases">
        <authorList>
            <person name="Varghese N."/>
            <person name="Submissions S."/>
        </authorList>
    </citation>
    <scope>NUCLEOTIDE SEQUENCE [LARGE SCALE GENOMIC DNA]</scope>
    <source>
        <strain evidence="2">Ballard 720</strain>
    </source>
</reference>
<dbReference type="STRING" id="28094.SAMN06295900_105230"/>
<keyword evidence="2" id="KW-1185">Reference proteome</keyword>
<name>A0A1X7EE47_TRICW</name>
<protein>
    <recommendedName>
        <fullName evidence="3">Type III secretion system protein</fullName>
    </recommendedName>
</protein>
<sequence>MYEALETMIADMNNLEQILAKGHAGSRVAAIAAAFEDCAQRVSDATSACVDADERAALQKIYRGMIAGQRIVYRLNELALEDAVVGR</sequence>
<dbReference type="GeneID" id="95553688"/>